<keyword evidence="1" id="KW-0472">Membrane</keyword>
<evidence type="ECO:0000256" key="1">
    <source>
        <dbReference type="SAM" id="Phobius"/>
    </source>
</evidence>
<dbReference type="Pfam" id="PF01755">
    <property type="entry name" value="Glyco_transf_25"/>
    <property type="match status" value="1"/>
</dbReference>
<feature type="domain" description="Glycosyl transferase family 25" evidence="2">
    <location>
        <begin position="61"/>
        <end position="221"/>
    </location>
</feature>
<dbReference type="EMBL" id="MN739577">
    <property type="protein sequence ID" value="QHT13760.1"/>
    <property type="molecule type" value="Genomic_DNA"/>
</dbReference>
<keyword evidence="1" id="KW-0812">Transmembrane</keyword>
<reference evidence="3" key="1">
    <citation type="journal article" date="2020" name="Nature">
        <title>Giant virus diversity and host interactions through global metagenomics.</title>
        <authorList>
            <person name="Schulz F."/>
            <person name="Roux S."/>
            <person name="Paez-Espino D."/>
            <person name="Jungbluth S."/>
            <person name="Walsh D.A."/>
            <person name="Denef V.J."/>
            <person name="McMahon K.D."/>
            <person name="Konstantinidis K.T."/>
            <person name="Eloe-Fadrosh E.A."/>
            <person name="Kyrpides N.C."/>
            <person name="Woyke T."/>
        </authorList>
    </citation>
    <scope>NUCLEOTIDE SEQUENCE</scope>
    <source>
        <strain evidence="3">GVMAG-M-3300023174-134</strain>
    </source>
</reference>
<evidence type="ECO:0000313" key="3">
    <source>
        <dbReference type="EMBL" id="QHT13760.1"/>
    </source>
</evidence>
<keyword evidence="1" id="KW-1133">Transmembrane helix</keyword>
<organism evidence="3">
    <name type="scientific">viral metagenome</name>
    <dbReference type="NCBI Taxonomy" id="1070528"/>
    <lineage>
        <taxon>unclassified sequences</taxon>
        <taxon>metagenomes</taxon>
        <taxon>organismal metagenomes</taxon>
    </lineage>
</organism>
<dbReference type="AlphaFoldDB" id="A0A6C0DBJ7"/>
<feature type="transmembrane region" description="Helical" evidence="1">
    <location>
        <begin position="6"/>
        <end position="27"/>
    </location>
</feature>
<dbReference type="CDD" id="cd06532">
    <property type="entry name" value="Glyco_transf_25"/>
    <property type="match status" value="1"/>
</dbReference>
<proteinExistence type="predicted"/>
<accession>A0A6C0DBJ7</accession>
<protein>
    <recommendedName>
        <fullName evidence="2">Glycosyl transferase family 25 domain-containing protein</fullName>
    </recommendedName>
</protein>
<evidence type="ECO:0000259" key="2">
    <source>
        <dbReference type="Pfam" id="PF01755"/>
    </source>
</evidence>
<dbReference type="InterPro" id="IPR002654">
    <property type="entry name" value="Glyco_trans_25"/>
</dbReference>
<sequence>MEQNFYRNLVIIGLFIIILLLLLLLNFQSNHSILKKYTPQEKEIMNPPNPTKRYMDGIDIIYWINLDRSTDRRNNMENIFQDPVFQNTQIQRISAVDGRNPNLVYPKLNFMYKQKNDYEYACMLSHLETIRRFSTTNQDVALIMEDDITLELKKYWRKSVREIIESAPSDWEVIQLCYIINGNRTNPNQFELYQRNIRNNCVSAAAYLINNKTAKKIINSIYIDGKYNLEHYIIHHADCYIFSKSITYTYKYPYFIYKSNNDSLLHPEDLNHHERSKLKVIEMYKNLTS</sequence>
<name>A0A6C0DBJ7_9ZZZZ</name>